<keyword evidence="3" id="KW-1185">Reference proteome</keyword>
<keyword evidence="1" id="KW-0472">Membrane</keyword>
<dbReference type="AlphaFoldDB" id="A0A2N5DTN7"/>
<evidence type="ECO:0000313" key="2">
    <source>
        <dbReference type="EMBL" id="PLR29926.1"/>
    </source>
</evidence>
<evidence type="ECO:0000256" key="1">
    <source>
        <dbReference type="SAM" id="Phobius"/>
    </source>
</evidence>
<keyword evidence="1" id="KW-1133">Transmembrane helix</keyword>
<feature type="transmembrane region" description="Helical" evidence="1">
    <location>
        <begin position="12"/>
        <end position="34"/>
    </location>
</feature>
<proteinExistence type="predicted"/>
<dbReference type="EMBL" id="PJZF01000046">
    <property type="protein sequence ID" value="PLR29926.1"/>
    <property type="molecule type" value="Genomic_DNA"/>
</dbReference>
<accession>A0A2N5DTN7</accession>
<sequence>MGKKCISFLTDMVGGLIGTATFGLSIFLLCYIDYWPFKLIAFIATYVCAYFIGLFLDKIFKIKNDER</sequence>
<feature type="transmembrane region" description="Helical" evidence="1">
    <location>
        <begin position="40"/>
        <end position="60"/>
    </location>
</feature>
<comment type="caution">
    <text evidence="2">The sequence shown here is derived from an EMBL/GenBank/DDBJ whole genome shotgun (WGS) entry which is preliminary data.</text>
</comment>
<organism evidence="2 3">
    <name type="scientific">Chimaeribacter californicus</name>
    <dbReference type="NCBI Taxonomy" id="2060067"/>
    <lineage>
        <taxon>Bacteria</taxon>
        <taxon>Pseudomonadati</taxon>
        <taxon>Pseudomonadota</taxon>
        <taxon>Gammaproteobacteria</taxon>
        <taxon>Enterobacterales</taxon>
        <taxon>Yersiniaceae</taxon>
        <taxon>Chimaeribacter</taxon>
    </lineage>
</organism>
<name>A0A2N5DTN7_9GAMM</name>
<evidence type="ECO:0000313" key="3">
    <source>
        <dbReference type="Proteomes" id="UP000234240"/>
    </source>
</evidence>
<gene>
    <name evidence="2" type="ORF">CYR55_22535</name>
</gene>
<dbReference type="Proteomes" id="UP000234240">
    <property type="component" value="Unassembled WGS sequence"/>
</dbReference>
<keyword evidence="1" id="KW-0812">Transmembrane</keyword>
<reference evidence="2 3" key="1">
    <citation type="submission" date="2017-12" db="EMBL/GenBank/DDBJ databases">
        <title>Characterization of six clinical isolates of Enterochimera gen. nov., a novel genus of the Yersiniaciae family and the three species Enterochimera arupensis sp. nov., Enterochimera coloradensis sp. nov, and Enterochimera californica sp. nov.</title>
        <authorList>
            <person name="Rossi A."/>
            <person name="Fisher M."/>
        </authorList>
    </citation>
    <scope>NUCLEOTIDE SEQUENCE [LARGE SCALE GENOMIC DNA]</scope>
    <source>
        <strain evidence="3">2015-Iso6</strain>
    </source>
</reference>
<protein>
    <submittedName>
        <fullName evidence="2">Uncharacterized protein</fullName>
    </submittedName>
</protein>